<dbReference type="EMBL" id="AP010968">
    <property type="protein sequence ID" value="BAJ29555.1"/>
    <property type="molecule type" value="Genomic_DNA"/>
</dbReference>
<gene>
    <name evidence="1" type="ordered locus">KSE_37560</name>
</gene>
<protein>
    <recommendedName>
        <fullName evidence="3">GAF domain-containing protein</fullName>
    </recommendedName>
</protein>
<reference evidence="1 2" key="1">
    <citation type="journal article" date="2010" name="DNA Res.">
        <title>Genome sequence of Kitasatospora setae NBRC 14216T: an evolutionary snapshot of the family Streptomycetaceae.</title>
        <authorList>
            <person name="Ichikawa N."/>
            <person name="Oguchi A."/>
            <person name="Ikeda H."/>
            <person name="Ishikawa J."/>
            <person name="Kitani S."/>
            <person name="Watanabe Y."/>
            <person name="Nakamura S."/>
            <person name="Katano Y."/>
            <person name="Kishi E."/>
            <person name="Sasagawa M."/>
            <person name="Ankai A."/>
            <person name="Fukui S."/>
            <person name="Hashimoto Y."/>
            <person name="Kamata S."/>
            <person name="Otoguro M."/>
            <person name="Tanikawa S."/>
            <person name="Nihira T."/>
            <person name="Horinouchi S."/>
            <person name="Ohnishi Y."/>
            <person name="Hayakawa M."/>
            <person name="Kuzuyama T."/>
            <person name="Arisawa A."/>
            <person name="Nomoto F."/>
            <person name="Miura H."/>
            <person name="Takahashi Y."/>
            <person name="Fujita N."/>
        </authorList>
    </citation>
    <scope>NUCLEOTIDE SEQUENCE [LARGE SCALE GENOMIC DNA]</scope>
    <source>
        <strain evidence="2">ATCC 33774 / DSM 43861 / JCM 3304 / KCC A-0304 / NBRC 14216 / KM-6054</strain>
    </source>
</reference>
<dbReference type="PATRIC" id="fig|452652.3.peg.3753"/>
<dbReference type="AlphaFoldDB" id="E4NEC4"/>
<accession>E4NEC4</accession>
<dbReference type="KEGG" id="ksk:KSE_37560"/>
<evidence type="ECO:0008006" key="3">
    <source>
        <dbReference type="Google" id="ProtNLM"/>
    </source>
</evidence>
<organism evidence="1 2">
    <name type="scientific">Kitasatospora setae (strain ATCC 33774 / DSM 43861 / JCM 3304 / KCC A-0304 / NBRC 14216 / KM-6054)</name>
    <name type="common">Streptomyces setae</name>
    <dbReference type="NCBI Taxonomy" id="452652"/>
    <lineage>
        <taxon>Bacteria</taxon>
        <taxon>Bacillati</taxon>
        <taxon>Actinomycetota</taxon>
        <taxon>Actinomycetes</taxon>
        <taxon>Kitasatosporales</taxon>
        <taxon>Streptomycetaceae</taxon>
        <taxon>Kitasatospora</taxon>
    </lineage>
</organism>
<name>E4NEC4_KITSK</name>
<dbReference type="Proteomes" id="UP000007076">
    <property type="component" value="Chromosome"/>
</dbReference>
<evidence type="ECO:0000313" key="2">
    <source>
        <dbReference type="Proteomes" id="UP000007076"/>
    </source>
</evidence>
<evidence type="ECO:0000313" key="1">
    <source>
        <dbReference type="EMBL" id="BAJ29555.1"/>
    </source>
</evidence>
<sequence length="121" mass="12916">MRGIYYEWDGSSVFTLVSQWPASAVSAINGGMPAYAVLELVAKDGQVLVRKNTVSPFNWTSPSTPDERVAAVQVKVNNKVIGILAMDGKMSKSAQDPGFAARDVRELLLYADVLAAAIGAN</sequence>
<keyword evidence="2" id="KW-1185">Reference proteome</keyword>
<dbReference type="HOGENOM" id="CLU_2034976_0_0_11"/>
<proteinExistence type="predicted"/>